<dbReference type="Pfam" id="PF21237">
    <property type="entry name" value="Pus10_N_euk"/>
    <property type="match status" value="1"/>
</dbReference>
<dbReference type="GO" id="GO:0003723">
    <property type="term" value="F:RNA binding"/>
    <property type="evidence" value="ECO:0007669"/>
    <property type="project" value="InterPro"/>
</dbReference>
<evidence type="ECO:0000259" key="5">
    <source>
        <dbReference type="Pfam" id="PF21237"/>
    </source>
</evidence>
<dbReference type="RefSeq" id="XP_009026947.1">
    <property type="nucleotide sequence ID" value="XM_009028699.1"/>
</dbReference>
<dbReference type="Gene3D" id="3.30.70.2510">
    <property type="match status" value="1"/>
</dbReference>
<dbReference type="EMBL" id="KB097552">
    <property type="protein sequence ID" value="ESN95061.1"/>
    <property type="molecule type" value="Genomic_DNA"/>
</dbReference>
<dbReference type="InterPro" id="IPR048741">
    <property type="entry name" value="Pus10-like_C"/>
</dbReference>
<dbReference type="GO" id="GO:0009982">
    <property type="term" value="F:pseudouridine synthase activity"/>
    <property type="evidence" value="ECO:0000318"/>
    <property type="project" value="GO_Central"/>
</dbReference>
<dbReference type="EC" id="5.4.99.25" evidence="2"/>
<evidence type="ECO:0000313" key="9">
    <source>
        <dbReference type="Proteomes" id="UP000015101"/>
    </source>
</evidence>
<evidence type="ECO:0000313" key="8">
    <source>
        <dbReference type="EnsemblMetazoa" id="HelroP179923"/>
    </source>
</evidence>
<dbReference type="OrthoDB" id="271937at2759"/>
<evidence type="ECO:0000313" key="7">
    <source>
        <dbReference type="EMBL" id="ESN95061.1"/>
    </source>
</evidence>
<dbReference type="OMA" id="LVISCQR"/>
<name>T1FF92_HELRO</name>
<dbReference type="GO" id="GO:0160148">
    <property type="term" value="F:tRNA pseudouridine(55) synthase activity"/>
    <property type="evidence" value="ECO:0007669"/>
    <property type="project" value="UniProtKB-EC"/>
</dbReference>
<dbReference type="SUPFAM" id="SSF55120">
    <property type="entry name" value="Pseudouridine synthase"/>
    <property type="match status" value="1"/>
</dbReference>
<gene>
    <name evidence="8" type="primary">20207491</name>
    <name evidence="7" type="ORF">HELRODRAFT_179923</name>
</gene>
<dbReference type="FunCoup" id="T1FF92">
    <property type="interactions" value="1602"/>
</dbReference>
<reference evidence="9" key="1">
    <citation type="submission" date="2012-12" db="EMBL/GenBank/DDBJ databases">
        <authorList>
            <person name="Hellsten U."/>
            <person name="Grimwood J."/>
            <person name="Chapman J.A."/>
            <person name="Shapiro H."/>
            <person name="Aerts A."/>
            <person name="Otillar R.P."/>
            <person name="Terry A.Y."/>
            <person name="Boore J.L."/>
            <person name="Simakov O."/>
            <person name="Marletaz F."/>
            <person name="Cho S.-J."/>
            <person name="Edsinger-Gonzales E."/>
            <person name="Havlak P."/>
            <person name="Kuo D.-H."/>
            <person name="Larsson T."/>
            <person name="Lv J."/>
            <person name="Arendt D."/>
            <person name="Savage R."/>
            <person name="Osoegawa K."/>
            <person name="de Jong P."/>
            <person name="Lindberg D.R."/>
            <person name="Seaver E.C."/>
            <person name="Weisblat D.A."/>
            <person name="Putnam N.H."/>
            <person name="Grigoriev I.V."/>
            <person name="Rokhsar D.S."/>
        </authorList>
    </citation>
    <scope>NUCLEOTIDE SEQUENCE</scope>
</reference>
<dbReference type="EnsemblMetazoa" id="HelroT179923">
    <property type="protein sequence ID" value="HelroP179923"/>
    <property type="gene ID" value="HelroG179923"/>
</dbReference>
<keyword evidence="4" id="KW-0413">Isomerase</keyword>
<reference evidence="8" key="3">
    <citation type="submission" date="2015-06" db="UniProtKB">
        <authorList>
            <consortium name="EnsemblMetazoa"/>
        </authorList>
    </citation>
    <scope>IDENTIFICATION</scope>
</reference>
<dbReference type="PANTHER" id="PTHR21568:SF0">
    <property type="entry name" value="TRNA PSEUDOURIDINE SYNTHASE PUS10"/>
    <property type="match status" value="1"/>
</dbReference>
<dbReference type="KEGG" id="hro:HELRODRAFT_179923"/>
<dbReference type="CTD" id="20207491"/>
<feature type="domain" description="Pus10-like C-terminal" evidence="6">
    <location>
        <begin position="498"/>
        <end position="544"/>
    </location>
</feature>
<dbReference type="Gene3D" id="3.30.70.3190">
    <property type="match status" value="1"/>
</dbReference>
<comment type="similarity">
    <text evidence="1">Belongs to the pseudouridine synthase Pus10 family.</text>
</comment>
<dbReference type="AlphaFoldDB" id="T1FF92"/>
<evidence type="ECO:0000256" key="2">
    <source>
        <dbReference type="ARBA" id="ARBA00012787"/>
    </source>
</evidence>
<evidence type="ECO:0000259" key="6">
    <source>
        <dbReference type="Pfam" id="PF21238"/>
    </source>
</evidence>
<keyword evidence="9" id="KW-1185">Reference proteome</keyword>
<evidence type="ECO:0000256" key="1">
    <source>
        <dbReference type="ARBA" id="ARBA00009652"/>
    </source>
</evidence>
<evidence type="ECO:0000256" key="4">
    <source>
        <dbReference type="ARBA" id="ARBA00023235"/>
    </source>
</evidence>
<dbReference type="InterPro" id="IPR048742">
    <property type="entry name" value="Pus10_N_euk"/>
</dbReference>
<dbReference type="PANTHER" id="PTHR21568">
    <property type="entry name" value="TRNA PSEUDOURIDINE SYNTHASE PUS10"/>
    <property type="match status" value="1"/>
</dbReference>
<evidence type="ECO:0000256" key="3">
    <source>
        <dbReference type="ARBA" id="ARBA00022694"/>
    </source>
</evidence>
<dbReference type="EMBL" id="AMQM01007035">
    <property type="status" value="NOT_ANNOTATED_CDS"/>
    <property type="molecule type" value="Genomic_DNA"/>
</dbReference>
<dbReference type="InterPro" id="IPR039894">
    <property type="entry name" value="Pus10-like"/>
</dbReference>
<dbReference type="eggNOG" id="KOG2364">
    <property type="taxonomic scope" value="Eukaryota"/>
</dbReference>
<dbReference type="GO" id="GO:0031119">
    <property type="term" value="P:tRNA pseudouridine synthesis"/>
    <property type="evidence" value="ECO:0000318"/>
    <property type="project" value="GO_Central"/>
</dbReference>
<dbReference type="InParanoid" id="T1FF92"/>
<feature type="domain" description="Pus10-like C-terminal" evidence="6">
    <location>
        <begin position="292"/>
        <end position="468"/>
    </location>
</feature>
<dbReference type="FunFam" id="3.30.70.2510:FF:000001">
    <property type="entry name" value="tRNA pseudouridine synthase Pus10"/>
    <property type="match status" value="1"/>
</dbReference>
<dbReference type="Pfam" id="PF21238">
    <property type="entry name" value="Pus10_C"/>
    <property type="match status" value="2"/>
</dbReference>
<accession>T1FF92</accession>
<dbReference type="GeneID" id="20207491"/>
<dbReference type="HOGENOM" id="CLU_028780_2_0_1"/>
<dbReference type="STRING" id="6412.T1FF92"/>
<organism evidence="8 9">
    <name type="scientific">Helobdella robusta</name>
    <name type="common">Californian leech</name>
    <dbReference type="NCBI Taxonomy" id="6412"/>
    <lineage>
        <taxon>Eukaryota</taxon>
        <taxon>Metazoa</taxon>
        <taxon>Spiralia</taxon>
        <taxon>Lophotrochozoa</taxon>
        <taxon>Annelida</taxon>
        <taxon>Clitellata</taxon>
        <taxon>Hirudinea</taxon>
        <taxon>Rhynchobdellida</taxon>
        <taxon>Glossiphoniidae</taxon>
        <taxon>Helobdella</taxon>
    </lineage>
</organism>
<reference evidence="7 9" key="2">
    <citation type="journal article" date="2013" name="Nature">
        <title>Insights into bilaterian evolution from three spiralian genomes.</title>
        <authorList>
            <person name="Simakov O."/>
            <person name="Marletaz F."/>
            <person name="Cho S.J."/>
            <person name="Edsinger-Gonzales E."/>
            <person name="Havlak P."/>
            <person name="Hellsten U."/>
            <person name="Kuo D.H."/>
            <person name="Larsson T."/>
            <person name="Lv J."/>
            <person name="Arendt D."/>
            <person name="Savage R."/>
            <person name="Osoegawa K."/>
            <person name="de Jong P."/>
            <person name="Grimwood J."/>
            <person name="Chapman J.A."/>
            <person name="Shapiro H."/>
            <person name="Aerts A."/>
            <person name="Otillar R.P."/>
            <person name="Terry A.Y."/>
            <person name="Boore J.L."/>
            <person name="Grigoriev I.V."/>
            <person name="Lindberg D.R."/>
            <person name="Seaver E.C."/>
            <person name="Weisblat D.A."/>
            <person name="Putnam N.H."/>
            <person name="Rokhsar D.S."/>
        </authorList>
    </citation>
    <scope>NUCLEOTIDE SEQUENCE</scope>
</reference>
<dbReference type="InterPro" id="IPR020103">
    <property type="entry name" value="PsdUridine_synth_cat_dom_sf"/>
</dbReference>
<sequence>MFALREIISEFELDEVYFKKIGRSLRDWGLCPNCILRFIFVKNQNIYQIINAAELNKWMDDLVDNDNKGLTIDNFDKPVERGTEVCCRACLGILQKSFCFSNSNFISKVVDMVNKQNFEFIDFYCALSLPVSLLIREHSVYVALNELYPEVYQADASNNINNSSSCNRNNYVNDRYSIAAVREVWKWLNGPELSRQLDRPFNQKSPFEIQIHFEYKNDNRECSFLKDLSPKDFQKRKNSGSAFNRNNITKILKDTKCKDFKKFCKVPMSIPLIGCHCEVVVCSNQSVFVAGSRTLSQTPWFVDGIKKFENSVEEIICKPIAEQLFGSRDYKFSSSGREDVDVRMLGRGRPFLIEVINPRKISVSDEEFQKIEMFINGGSRDVFIRDVQMVNKEETHHLKEGEQEKLKIYKALCIMKGSICDDQLININKLKDIELQQKTPIRVLHRRPLATRTRTVHELKIDLINIHRFEELDDSDVFKVNTSVEDLKPVLNSDVISLFVLHLTTQAGTYVKEFVHGDFSRTMPNLSTLLGCECDILQLDVADVLLNWPPSLSR</sequence>
<protein>
    <recommendedName>
        <fullName evidence="2">tRNA pseudouridine(55) synthase</fullName>
        <ecNumber evidence="2">5.4.99.25</ecNumber>
    </recommendedName>
</protein>
<keyword evidence="3" id="KW-0819">tRNA processing</keyword>
<proteinExistence type="inferred from homology"/>
<dbReference type="Proteomes" id="UP000015101">
    <property type="component" value="Unassembled WGS sequence"/>
</dbReference>
<feature type="domain" description="Pus10 N-terminal eukaryotes" evidence="5">
    <location>
        <begin position="87"/>
        <end position="282"/>
    </location>
</feature>